<dbReference type="PANTHER" id="PTHR10091:SF0">
    <property type="entry name" value="GALACTOSE MUTAROTASE"/>
    <property type="match status" value="1"/>
</dbReference>
<evidence type="ECO:0000313" key="1">
    <source>
        <dbReference type="EMBL" id="MCP1372929.1"/>
    </source>
</evidence>
<reference evidence="1 2" key="1">
    <citation type="submission" date="2022-06" db="EMBL/GenBank/DDBJ databases">
        <title>Dyella sp. Sa strain:Sa Genome sequencing.</title>
        <authorList>
            <person name="Park S."/>
        </authorList>
    </citation>
    <scope>NUCLEOTIDE SEQUENCE [LARGE SCALE GENOMIC DNA]</scope>
    <source>
        <strain evidence="1 2">Sa</strain>
    </source>
</reference>
<dbReference type="Proteomes" id="UP001204615">
    <property type="component" value="Unassembled WGS sequence"/>
</dbReference>
<dbReference type="InterPro" id="IPR014718">
    <property type="entry name" value="GH-type_carb-bd"/>
</dbReference>
<dbReference type="Pfam" id="PF01263">
    <property type="entry name" value="Aldose_epim"/>
    <property type="match status" value="1"/>
</dbReference>
<organism evidence="1 2">
    <name type="scientific">Dyella lutea</name>
    <dbReference type="NCBI Taxonomy" id="2950441"/>
    <lineage>
        <taxon>Bacteria</taxon>
        <taxon>Pseudomonadati</taxon>
        <taxon>Pseudomonadota</taxon>
        <taxon>Gammaproteobacteria</taxon>
        <taxon>Lysobacterales</taxon>
        <taxon>Rhodanobacteraceae</taxon>
        <taxon>Dyella</taxon>
    </lineage>
</organism>
<dbReference type="EMBL" id="JAMZEK010000001">
    <property type="protein sequence ID" value="MCP1372929.1"/>
    <property type="molecule type" value="Genomic_DNA"/>
</dbReference>
<dbReference type="InterPro" id="IPR008183">
    <property type="entry name" value="Aldose_1/G6P_1-epimerase"/>
</dbReference>
<name>A0ABT1F6A9_9GAMM</name>
<dbReference type="PANTHER" id="PTHR10091">
    <property type="entry name" value="ALDOSE-1-EPIMERASE"/>
    <property type="match status" value="1"/>
</dbReference>
<proteinExistence type="predicted"/>
<dbReference type="RefSeq" id="WP_253564706.1">
    <property type="nucleotide sequence ID" value="NZ_JAMZEK010000001.1"/>
</dbReference>
<comment type="caution">
    <text evidence="1">The sequence shown here is derived from an EMBL/GenBank/DDBJ whole genome shotgun (WGS) entry which is preliminary data.</text>
</comment>
<dbReference type="Gene3D" id="2.70.98.10">
    <property type="match status" value="1"/>
</dbReference>
<dbReference type="InterPro" id="IPR011013">
    <property type="entry name" value="Gal_mutarotase_sf_dom"/>
</dbReference>
<gene>
    <name evidence="1" type="ORF">NC595_02520</name>
</gene>
<keyword evidence="2" id="KW-1185">Reference proteome</keyword>
<sequence>MADHFHRFKAMRFEARSDALGAYPLAALSDTSRGRIVRIAHHGATVLSMQVTHAGRVVDVADGYRDEAELAARPSSRFAIMAPFANRIADARYRFDGVEHDLQPGVPEGERAARHGFVRGTDFELARLHADEHRAEARFTTRIAADAYPGYPFAIGLAIHYRLDECGLTLEATMRNEGERPAPCFFGWHPYFRLGDTPLDTWELQIPAAITVLTDKRYIPLAGAAARQALDDWPALDFRAMRPVGPLKLDNAYVDLAADADGRVRSHLRDPASGLGLALWQERGVTLAFSADTVSRDVRRSLAVEPMESWADAFNRPDCAAAIRLEPGAERSFRCGVEFTTA</sequence>
<evidence type="ECO:0000313" key="2">
    <source>
        <dbReference type="Proteomes" id="UP001204615"/>
    </source>
</evidence>
<protein>
    <submittedName>
        <fullName evidence="1">Aldose epimerase</fullName>
    </submittedName>
</protein>
<accession>A0ABT1F6A9</accession>
<dbReference type="SUPFAM" id="SSF74650">
    <property type="entry name" value="Galactose mutarotase-like"/>
    <property type="match status" value="1"/>
</dbReference>